<dbReference type="Gene3D" id="1.10.287.470">
    <property type="entry name" value="Helix hairpin bin"/>
    <property type="match status" value="1"/>
</dbReference>
<keyword evidence="2" id="KW-0175">Coiled coil</keyword>
<protein>
    <submittedName>
        <fullName evidence="7">Uncharacterized protein</fullName>
    </submittedName>
</protein>
<comment type="caution">
    <text evidence="7">The sequence shown here is derived from an EMBL/GenBank/DDBJ whole genome shotgun (WGS) entry which is preliminary data.</text>
</comment>
<dbReference type="InterPro" id="IPR006143">
    <property type="entry name" value="RND_pump_MFP"/>
</dbReference>
<feature type="domain" description="CusB-like beta-barrel" evidence="5">
    <location>
        <begin position="241"/>
        <end position="311"/>
    </location>
</feature>
<dbReference type="GO" id="GO:0015562">
    <property type="term" value="F:efflux transmembrane transporter activity"/>
    <property type="evidence" value="ECO:0007669"/>
    <property type="project" value="InterPro"/>
</dbReference>
<dbReference type="Pfam" id="PF25885">
    <property type="entry name" value="HH_EMRA"/>
    <property type="match status" value="1"/>
</dbReference>
<feature type="domain" description="YknX-like C-terminal permuted SH3-like" evidence="6">
    <location>
        <begin position="318"/>
        <end position="384"/>
    </location>
</feature>
<evidence type="ECO:0000313" key="8">
    <source>
        <dbReference type="Proteomes" id="UP000178797"/>
    </source>
</evidence>
<accession>A0A1F7RMM9</accession>
<dbReference type="InterPro" id="IPR058633">
    <property type="entry name" value="EmrA/FarA_HH"/>
</dbReference>
<dbReference type="Gene3D" id="2.40.50.100">
    <property type="match status" value="1"/>
</dbReference>
<gene>
    <name evidence="7" type="ORF">A2W05_07360</name>
</gene>
<evidence type="ECO:0000256" key="1">
    <source>
        <dbReference type="ARBA" id="ARBA00009477"/>
    </source>
</evidence>
<dbReference type="PANTHER" id="PTHR30469:SF33">
    <property type="entry name" value="SLR1207 PROTEIN"/>
    <property type="match status" value="1"/>
</dbReference>
<dbReference type="Pfam" id="PF25954">
    <property type="entry name" value="Beta-barrel_RND_2"/>
    <property type="match status" value="1"/>
</dbReference>
<comment type="similarity">
    <text evidence="1">Belongs to the membrane fusion protein (MFP) (TC 8.A.1) family.</text>
</comment>
<evidence type="ECO:0000256" key="3">
    <source>
        <dbReference type="SAM" id="Phobius"/>
    </source>
</evidence>
<dbReference type="GO" id="GO:1990281">
    <property type="term" value="C:efflux pump complex"/>
    <property type="evidence" value="ECO:0007669"/>
    <property type="project" value="TreeGrafter"/>
</dbReference>
<evidence type="ECO:0000259" key="6">
    <source>
        <dbReference type="Pfam" id="PF25989"/>
    </source>
</evidence>
<name>A0A1F7RMM9_9BACT</name>
<dbReference type="Gene3D" id="2.40.420.20">
    <property type="match status" value="1"/>
</dbReference>
<dbReference type="FunFam" id="2.40.30.170:FF:000010">
    <property type="entry name" value="Efflux RND transporter periplasmic adaptor subunit"/>
    <property type="match status" value="1"/>
</dbReference>
<feature type="transmembrane region" description="Helical" evidence="3">
    <location>
        <begin position="7"/>
        <end position="27"/>
    </location>
</feature>
<dbReference type="NCBIfam" id="TIGR01730">
    <property type="entry name" value="RND_mfp"/>
    <property type="match status" value="1"/>
</dbReference>
<dbReference type="SUPFAM" id="SSF111369">
    <property type="entry name" value="HlyD-like secretion proteins"/>
    <property type="match status" value="1"/>
</dbReference>
<dbReference type="InterPro" id="IPR058792">
    <property type="entry name" value="Beta-barrel_RND_2"/>
</dbReference>
<dbReference type="PANTHER" id="PTHR30469">
    <property type="entry name" value="MULTIDRUG RESISTANCE PROTEIN MDTA"/>
    <property type="match status" value="1"/>
</dbReference>
<dbReference type="Proteomes" id="UP000178797">
    <property type="component" value="Unassembled WGS sequence"/>
</dbReference>
<evidence type="ECO:0000256" key="2">
    <source>
        <dbReference type="SAM" id="Coils"/>
    </source>
</evidence>
<proteinExistence type="inferred from homology"/>
<dbReference type="Gene3D" id="2.40.30.170">
    <property type="match status" value="1"/>
</dbReference>
<feature type="domain" description="Multidrug export protein EmrA/FarA alpha-helical hairpin" evidence="4">
    <location>
        <begin position="110"/>
        <end position="185"/>
    </location>
</feature>
<dbReference type="Pfam" id="PF25989">
    <property type="entry name" value="YknX_C"/>
    <property type="match status" value="1"/>
</dbReference>
<keyword evidence="3" id="KW-1133">Transmembrane helix</keyword>
<keyword evidence="3" id="KW-0812">Transmembrane</keyword>
<sequence length="388" mass="42609">MPEKSKFKTAIILISVFLCLIIFYRIFSNVRAKKALEVNSINEMPVEVSKVFNGKIDERILLTGTIHPTAEVAVYSKFSGKLEKINKDVGDRVNRGEIIAIVEHKDLLLQVEQAEASLSVAKASCEQARVNYENAGEDLERMKNLFKDGTISKQQFDTAKNKFENTQAQLKLAEAQANNLQTATLKLAKEKLSDSYITAPISGIITLRNYDAGAMVSTSTSSNNNAIFKIEDIDVVHALTNVAEVDLQKIKEGLESQIIVAAFPGQIFQGKVTKITPSLDIVTRTSAVEIEISNKDHKLKSGFFANIIISANKISDALLVPKNAVLLKEGKNIAFVVNGGTAHLRRIETGLRDDKNIQVLKGLKEGDEVVISGINELEDGAKVTKEKI</sequence>
<keyword evidence="3" id="KW-0472">Membrane</keyword>
<feature type="coiled-coil region" evidence="2">
    <location>
        <begin position="111"/>
        <end position="183"/>
    </location>
</feature>
<reference evidence="7 8" key="1">
    <citation type="journal article" date="2016" name="Nat. Commun.">
        <title>Thousands of microbial genomes shed light on interconnected biogeochemical processes in an aquifer system.</title>
        <authorList>
            <person name="Anantharaman K."/>
            <person name="Brown C.T."/>
            <person name="Hug L.A."/>
            <person name="Sharon I."/>
            <person name="Castelle C.J."/>
            <person name="Probst A.J."/>
            <person name="Thomas B.C."/>
            <person name="Singh A."/>
            <person name="Wilkins M.J."/>
            <person name="Karaoz U."/>
            <person name="Brodie E.L."/>
            <person name="Williams K.H."/>
            <person name="Hubbard S.S."/>
            <person name="Banfield J.F."/>
        </authorList>
    </citation>
    <scope>NUCLEOTIDE SEQUENCE [LARGE SCALE GENOMIC DNA]</scope>
</reference>
<dbReference type="InterPro" id="IPR058637">
    <property type="entry name" value="YknX-like_C"/>
</dbReference>
<dbReference type="EMBL" id="MGDE01000256">
    <property type="protein sequence ID" value="OGL42773.1"/>
    <property type="molecule type" value="Genomic_DNA"/>
</dbReference>
<organism evidence="7 8">
    <name type="scientific">Candidatus Schekmanbacteria bacterium RBG_16_38_10</name>
    <dbReference type="NCBI Taxonomy" id="1817879"/>
    <lineage>
        <taxon>Bacteria</taxon>
        <taxon>Candidatus Schekmaniibacteriota</taxon>
    </lineage>
</organism>
<evidence type="ECO:0000313" key="7">
    <source>
        <dbReference type="EMBL" id="OGL42773.1"/>
    </source>
</evidence>
<evidence type="ECO:0000259" key="4">
    <source>
        <dbReference type="Pfam" id="PF25885"/>
    </source>
</evidence>
<evidence type="ECO:0000259" key="5">
    <source>
        <dbReference type="Pfam" id="PF25954"/>
    </source>
</evidence>
<dbReference type="AlphaFoldDB" id="A0A1F7RMM9"/>